<dbReference type="EMBL" id="BKCJ011504896">
    <property type="protein sequence ID" value="GFD38730.1"/>
    <property type="molecule type" value="Genomic_DNA"/>
</dbReference>
<name>A0A699VWF8_TANCI</name>
<evidence type="ECO:0000256" key="1">
    <source>
        <dbReference type="SAM" id="MobiDB-lite"/>
    </source>
</evidence>
<accession>A0A699VWF8</accession>
<dbReference type="AlphaFoldDB" id="A0A699VWF8"/>
<gene>
    <name evidence="2" type="ORF">Tci_910699</name>
</gene>
<feature type="non-terminal residue" evidence="2">
    <location>
        <position position="1"/>
    </location>
</feature>
<sequence length="46" mass="5100">TRNRRRVPCALHNHQLQLQQHLTKPEESLSGVAHASKSLNSIGQTG</sequence>
<protein>
    <submittedName>
        <fullName evidence="2">Uncharacterized protein</fullName>
    </submittedName>
</protein>
<reference evidence="2" key="1">
    <citation type="journal article" date="2019" name="Sci. Rep.">
        <title>Draft genome of Tanacetum cinerariifolium, the natural source of mosquito coil.</title>
        <authorList>
            <person name="Yamashiro T."/>
            <person name="Shiraishi A."/>
            <person name="Satake H."/>
            <person name="Nakayama K."/>
        </authorList>
    </citation>
    <scope>NUCLEOTIDE SEQUENCE</scope>
</reference>
<comment type="caution">
    <text evidence="2">The sequence shown here is derived from an EMBL/GenBank/DDBJ whole genome shotgun (WGS) entry which is preliminary data.</text>
</comment>
<proteinExistence type="predicted"/>
<organism evidence="2">
    <name type="scientific">Tanacetum cinerariifolium</name>
    <name type="common">Dalmatian daisy</name>
    <name type="synonym">Chrysanthemum cinerariifolium</name>
    <dbReference type="NCBI Taxonomy" id="118510"/>
    <lineage>
        <taxon>Eukaryota</taxon>
        <taxon>Viridiplantae</taxon>
        <taxon>Streptophyta</taxon>
        <taxon>Embryophyta</taxon>
        <taxon>Tracheophyta</taxon>
        <taxon>Spermatophyta</taxon>
        <taxon>Magnoliopsida</taxon>
        <taxon>eudicotyledons</taxon>
        <taxon>Gunneridae</taxon>
        <taxon>Pentapetalae</taxon>
        <taxon>asterids</taxon>
        <taxon>campanulids</taxon>
        <taxon>Asterales</taxon>
        <taxon>Asteraceae</taxon>
        <taxon>Asteroideae</taxon>
        <taxon>Anthemideae</taxon>
        <taxon>Anthemidinae</taxon>
        <taxon>Tanacetum</taxon>
    </lineage>
</organism>
<evidence type="ECO:0000313" key="2">
    <source>
        <dbReference type="EMBL" id="GFD38730.1"/>
    </source>
</evidence>
<feature type="compositionally biased region" description="Polar residues" evidence="1">
    <location>
        <begin position="37"/>
        <end position="46"/>
    </location>
</feature>
<feature type="region of interest" description="Disordered" evidence="1">
    <location>
        <begin position="24"/>
        <end position="46"/>
    </location>
</feature>